<dbReference type="EMBL" id="UYRT01088038">
    <property type="protein sequence ID" value="VDN33296.1"/>
    <property type="molecule type" value="Genomic_DNA"/>
</dbReference>
<dbReference type="GO" id="GO:0006888">
    <property type="term" value="P:endoplasmic reticulum to Golgi vesicle-mediated transport"/>
    <property type="evidence" value="ECO:0007669"/>
    <property type="project" value="TreeGrafter"/>
</dbReference>
<dbReference type="PANTHER" id="PTHR20913:SF7">
    <property type="entry name" value="RE60063P"/>
    <property type="match status" value="1"/>
</dbReference>
<dbReference type="SUPFAM" id="SSF47923">
    <property type="entry name" value="Ypt/Rab-GAP domain of gyp1p"/>
    <property type="match status" value="1"/>
</dbReference>
<reference evidence="3 4" key="1">
    <citation type="submission" date="2018-11" db="EMBL/GenBank/DDBJ databases">
        <authorList>
            <consortium name="Pathogen Informatics"/>
        </authorList>
    </citation>
    <scope>NUCLEOTIDE SEQUENCE [LARGE SCALE GENOMIC DNA]</scope>
</reference>
<dbReference type="Proteomes" id="UP000271098">
    <property type="component" value="Unassembled WGS sequence"/>
</dbReference>
<protein>
    <recommendedName>
        <fullName evidence="2">Rab-GAP TBC domain-containing protein</fullName>
    </recommendedName>
</protein>
<proteinExistence type="predicted"/>
<dbReference type="PANTHER" id="PTHR20913">
    <property type="entry name" value="TBC1 DOMAIN FAMILY MEMBER 20/GTPASE"/>
    <property type="match status" value="1"/>
</dbReference>
<accession>A0A3P7QQC6</accession>
<keyword evidence="4" id="KW-1185">Reference proteome</keyword>
<evidence type="ECO:0000313" key="3">
    <source>
        <dbReference type="EMBL" id="VDN33296.1"/>
    </source>
</evidence>
<dbReference type="InterPro" id="IPR035969">
    <property type="entry name" value="Rab-GAP_TBC_sf"/>
</dbReference>
<dbReference type="PROSITE" id="PS50086">
    <property type="entry name" value="TBC_RABGAP"/>
    <property type="match status" value="1"/>
</dbReference>
<keyword evidence="1" id="KW-0343">GTPase activation</keyword>
<organism evidence="3 4">
    <name type="scientific">Gongylonema pulchrum</name>
    <dbReference type="NCBI Taxonomy" id="637853"/>
    <lineage>
        <taxon>Eukaryota</taxon>
        <taxon>Metazoa</taxon>
        <taxon>Ecdysozoa</taxon>
        <taxon>Nematoda</taxon>
        <taxon>Chromadorea</taxon>
        <taxon>Rhabditida</taxon>
        <taxon>Spirurina</taxon>
        <taxon>Spiruromorpha</taxon>
        <taxon>Spiruroidea</taxon>
        <taxon>Gongylonematidae</taxon>
        <taxon>Gongylonema</taxon>
    </lineage>
</organism>
<dbReference type="InterPro" id="IPR000195">
    <property type="entry name" value="Rab-GAP-TBC_dom"/>
</dbReference>
<name>A0A3P7QQC6_9BILA</name>
<evidence type="ECO:0000256" key="1">
    <source>
        <dbReference type="ARBA" id="ARBA00022468"/>
    </source>
</evidence>
<gene>
    <name evidence="3" type="ORF">GPUH_LOCUS19168</name>
</gene>
<dbReference type="AlphaFoldDB" id="A0A3P7QQC6"/>
<evidence type="ECO:0000313" key="4">
    <source>
        <dbReference type="Proteomes" id="UP000271098"/>
    </source>
</evidence>
<dbReference type="Gene3D" id="1.10.8.1310">
    <property type="match status" value="1"/>
</dbReference>
<sequence>MPNAINRSLQIKCSRMRAFIEKHRDSLHLHINQLRYFAASDGGLVLDEIRAAIWPILASSLVQDSFSDQDTISTVSDSDFESAHSNFTYDDDVYPACSATLLQPPTTEELQHHKEWNQVEMDVHRTLARFPPDISDEKRRILQEELTPLIVRILWSCPRFHYYQGKRFHIYPYL</sequence>
<dbReference type="GO" id="GO:0005789">
    <property type="term" value="C:endoplasmic reticulum membrane"/>
    <property type="evidence" value="ECO:0007669"/>
    <property type="project" value="TreeGrafter"/>
</dbReference>
<dbReference type="OrthoDB" id="206700at2759"/>
<dbReference type="GO" id="GO:0005096">
    <property type="term" value="F:GTPase activator activity"/>
    <property type="evidence" value="ECO:0007669"/>
    <property type="project" value="UniProtKB-KW"/>
</dbReference>
<dbReference type="InterPro" id="IPR045913">
    <property type="entry name" value="TBC20/Gyp8-like"/>
</dbReference>
<feature type="domain" description="Rab-GAP TBC" evidence="2">
    <location>
        <begin position="44"/>
        <end position="174"/>
    </location>
</feature>
<evidence type="ECO:0000259" key="2">
    <source>
        <dbReference type="PROSITE" id="PS50086"/>
    </source>
</evidence>